<evidence type="ECO:0000313" key="2">
    <source>
        <dbReference type="EMBL" id="KAJ5066521.1"/>
    </source>
</evidence>
<keyword evidence="3" id="KW-1185">Reference proteome</keyword>
<feature type="compositionally biased region" description="Low complexity" evidence="1">
    <location>
        <begin position="63"/>
        <end position="91"/>
    </location>
</feature>
<reference evidence="2" key="1">
    <citation type="submission" date="2022-10" db="EMBL/GenBank/DDBJ databases">
        <title>Novel sulphate-reducing endosymbionts in the free-living metamonad Anaeramoeba.</title>
        <authorList>
            <person name="Jerlstrom-Hultqvist J."/>
            <person name="Cepicka I."/>
            <person name="Gallot-Lavallee L."/>
            <person name="Salas-Leiva D."/>
            <person name="Curtis B.A."/>
            <person name="Zahonova K."/>
            <person name="Pipaliya S."/>
            <person name="Dacks J."/>
            <person name="Roger A.J."/>
        </authorList>
    </citation>
    <scope>NUCLEOTIDE SEQUENCE</scope>
    <source>
        <strain evidence="2">BMAN</strain>
    </source>
</reference>
<evidence type="ECO:0000256" key="1">
    <source>
        <dbReference type="SAM" id="MobiDB-lite"/>
    </source>
</evidence>
<dbReference type="AlphaFoldDB" id="A0A9Q0R506"/>
<feature type="compositionally biased region" description="Basic and acidic residues" evidence="1">
    <location>
        <begin position="18"/>
        <end position="39"/>
    </location>
</feature>
<organism evidence="2 3">
    <name type="scientific">Anaeramoeba ignava</name>
    <name type="common">Anaerobic marine amoeba</name>
    <dbReference type="NCBI Taxonomy" id="1746090"/>
    <lineage>
        <taxon>Eukaryota</taxon>
        <taxon>Metamonada</taxon>
        <taxon>Anaeramoebidae</taxon>
        <taxon>Anaeramoeba</taxon>
    </lineage>
</organism>
<feature type="compositionally biased region" description="Basic and acidic residues" evidence="1">
    <location>
        <begin position="46"/>
        <end position="58"/>
    </location>
</feature>
<feature type="region of interest" description="Disordered" evidence="1">
    <location>
        <begin position="1"/>
        <end position="91"/>
    </location>
</feature>
<name>A0A9Q0R506_ANAIG</name>
<proteinExistence type="predicted"/>
<accession>A0A9Q0R506</accession>
<comment type="caution">
    <text evidence="2">The sequence shown here is derived from an EMBL/GenBank/DDBJ whole genome shotgun (WGS) entry which is preliminary data.</text>
</comment>
<evidence type="ECO:0000313" key="3">
    <source>
        <dbReference type="Proteomes" id="UP001149090"/>
    </source>
</evidence>
<protein>
    <submittedName>
        <fullName evidence="2">Uncharacterized protein</fullName>
    </submittedName>
</protein>
<gene>
    <name evidence="2" type="ORF">M0811_13547</name>
</gene>
<dbReference type="EMBL" id="JAPDFW010000141">
    <property type="protein sequence ID" value="KAJ5066521.1"/>
    <property type="molecule type" value="Genomic_DNA"/>
</dbReference>
<sequence length="205" mass="23685">MDFDPFGVQYEGTNKTTRQQDPDNDFNPRARKESFEPRRKNQSKSNKKEKTVNHKEQQIHQTQPYQPMQPMQPMQPIQPMKPMQPMQPIKPIQQNNSNIQQEVQIQEKNETYENPKKKSSIWDGVDSLVDLSLGTEKKKPVKKTGKITGVIGGGTKIQKKTDSNITVNGVLQPEKSTNTSKVNPFQNVFRKVQTRQQNFWSSNFN</sequence>
<dbReference type="Proteomes" id="UP001149090">
    <property type="component" value="Unassembled WGS sequence"/>
</dbReference>